<gene>
    <name evidence="1" type="ORF">GQF63_17630</name>
</gene>
<comment type="caution">
    <text evidence="1">The sequence shown here is derived from an EMBL/GenBank/DDBJ whole genome shotgun (WGS) entry which is preliminary data.</text>
</comment>
<dbReference type="RefSeq" id="WP_160370565.1">
    <property type="nucleotide sequence ID" value="NZ_WSQA01000016.1"/>
</dbReference>
<proteinExistence type="predicted"/>
<evidence type="ECO:0000313" key="1">
    <source>
        <dbReference type="EMBL" id="MVZ63847.1"/>
    </source>
</evidence>
<dbReference type="OrthoDB" id="793529at2"/>
<protein>
    <recommendedName>
        <fullName evidence="3">Conjugal transfer protein TraI</fullName>
    </recommendedName>
</protein>
<evidence type="ECO:0008006" key="3">
    <source>
        <dbReference type="Google" id="ProtNLM"/>
    </source>
</evidence>
<evidence type="ECO:0000313" key="2">
    <source>
        <dbReference type="Proteomes" id="UP000435036"/>
    </source>
</evidence>
<dbReference type="Proteomes" id="UP000435036">
    <property type="component" value="Unassembled WGS sequence"/>
</dbReference>
<organism evidence="1 2">
    <name type="scientific">Sphingobacterium humi</name>
    <dbReference type="NCBI Taxonomy" id="1796905"/>
    <lineage>
        <taxon>Bacteria</taxon>
        <taxon>Pseudomonadati</taxon>
        <taxon>Bacteroidota</taxon>
        <taxon>Sphingobacteriia</taxon>
        <taxon>Sphingobacteriales</taxon>
        <taxon>Sphingobacteriaceae</taxon>
        <taxon>Sphingobacterium</taxon>
    </lineage>
</organism>
<keyword evidence="2" id="KW-1185">Reference proteome</keyword>
<name>A0A6N8L3I3_9SPHI</name>
<reference evidence="1 2" key="1">
    <citation type="submission" date="2019-12" db="EMBL/GenBank/DDBJ databases">
        <authorList>
            <person name="Dong K."/>
        </authorList>
    </citation>
    <scope>NUCLEOTIDE SEQUENCE [LARGE SCALE GENOMIC DNA]</scope>
    <source>
        <strain evidence="1 2">JCM 31225</strain>
    </source>
</reference>
<sequence length="175" mass="20559">MKKIKILQLFTVGILVFTPVTNIYGQLAIAQIIQAGIKRVIKAVDLRIQRMQNQTIWLQNAQKEIENSLSKLRLKEIGEWSERQKELYSNYYKELNKVKSVIRYYHKITQMADLQKSILQEYRIAWNSFAEEPLFNVSEKSIHSTSSSRDPSRLPGEFRFVIPHSRIIPYSNVRC</sequence>
<dbReference type="EMBL" id="WSQA01000016">
    <property type="protein sequence ID" value="MVZ63847.1"/>
    <property type="molecule type" value="Genomic_DNA"/>
</dbReference>
<dbReference type="AlphaFoldDB" id="A0A6N8L3I3"/>
<accession>A0A6N8L3I3</accession>